<feature type="region of interest" description="Disordered" evidence="6">
    <location>
        <begin position="90"/>
        <end position="134"/>
    </location>
</feature>
<sequence>MSKRRSEIEPIADKRAKQVTFYKRNSGLVKKAHELSVLCDGDVLLVTFSPSGRMLVFSNRSPDAVLQRYQEHVGQRQVLTSKALMSKQAACAGRAEPEDEDEEKLDEHASSTAASGVQLPSAYSEPEPQPSVNGTAIRLANPTYAQSREVQAPHQPAHELPQAECVSVYGELMPHAAYPVQCCAQGGSGYSYYTGAQQAYSPAYIRNYQAAAANSFAPQRCAYAVPHETSISPSRAYLTSSHGQPSSQLSTTSVAPLQPNQYQAFDAVQASCTPPVLRHPVEYECGYASQMSLAPATDYEVAPVGHWHYTG</sequence>
<keyword evidence="4" id="KW-0804">Transcription</keyword>
<evidence type="ECO:0000256" key="2">
    <source>
        <dbReference type="ARBA" id="ARBA00023015"/>
    </source>
</evidence>
<accession>A0A7S4FBU8</accession>
<evidence type="ECO:0000313" key="8">
    <source>
        <dbReference type="EMBL" id="CAE0785560.1"/>
    </source>
</evidence>
<keyword evidence="5" id="KW-0539">Nucleus</keyword>
<dbReference type="InterPro" id="IPR036879">
    <property type="entry name" value="TF_MADSbox_sf"/>
</dbReference>
<name>A0A7S4FBU8_CHRCT</name>
<dbReference type="PRINTS" id="PR00404">
    <property type="entry name" value="MADSDOMAIN"/>
</dbReference>
<dbReference type="GO" id="GO:0045944">
    <property type="term" value="P:positive regulation of transcription by RNA polymerase II"/>
    <property type="evidence" value="ECO:0007669"/>
    <property type="project" value="TreeGrafter"/>
</dbReference>
<feature type="domain" description="MADS-box" evidence="7">
    <location>
        <begin position="1"/>
        <end position="61"/>
    </location>
</feature>
<dbReference type="AlphaFoldDB" id="A0A7S4FBU8"/>
<evidence type="ECO:0000259" key="7">
    <source>
        <dbReference type="PROSITE" id="PS50066"/>
    </source>
</evidence>
<dbReference type="Pfam" id="PF00319">
    <property type="entry name" value="SRF-TF"/>
    <property type="match status" value="1"/>
</dbReference>
<dbReference type="GO" id="GO:0000978">
    <property type="term" value="F:RNA polymerase II cis-regulatory region sequence-specific DNA binding"/>
    <property type="evidence" value="ECO:0007669"/>
    <property type="project" value="TreeGrafter"/>
</dbReference>
<dbReference type="GO" id="GO:0046983">
    <property type="term" value="F:protein dimerization activity"/>
    <property type="evidence" value="ECO:0007669"/>
    <property type="project" value="InterPro"/>
</dbReference>
<organism evidence="8">
    <name type="scientific">Chrysotila carterae</name>
    <name type="common">Marine alga</name>
    <name type="synonym">Syracosphaera carterae</name>
    <dbReference type="NCBI Taxonomy" id="13221"/>
    <lineage>
        <taxon>Eukaryota</taxon>
        <taxon>Haptista</taxon>
        <taxon>Haptophyta</taxon>
        <taxon>Prymnesiophyceae</taxon>
        <taxon>Isochrysidales</taxon>
        <taxon>Isochrysidaceae</taxon>
        <taxon>Chrysotila</taxon>
    </lineage>
</organism>
<dbReference type="PANTHER" id="PTHR11945:SF534">
    <property type="entry name" value="MYOCYTE-SPECIFIC ENHANCER FACTOR 2"/>
    <property type="match status" value="1"/>
</dbReference>
<evidence type="ECO:0000256" key="1">
    <source>
        <dbReference type="ARBA" id="ARBA00004123"/>
    </source>
</evidence>
<evidence type="ECO:0000256" key="3">
    <source>
        <dbReference type="ARBA" id="ARBA00023125"/>
    </source>
</evidence>
<gene>
    <name evidence="8" type="ORF">PCAR00345_LOCUS38268</name>
</gene>
<proteinExistence type="predicted"/>
<dbReference type="PROSITE" id="PS50066">
    <property type="entry name" value="MADS_BOX_2"/>
    <property type="match status" value="1"/>
</dbReference>
<reference evidence="8" key="1">
    <citation type="submission" date="2021-01" db="EMBL/GenBank/DDBJ databases">
        <authorList>
            <person name="Corre E."/>
            <person name="Pelletier E."/>
            <person name="Niang G."/>
            <person name="Scheremetjew M."/>
            <person name="Finn R."/>
            <person name="Kale V."/>
            <person name="Holt S."/>
            <person name="Cochrane G."/>
            <person name="Meng A."/>
            <person name="Brown T."/>
            <person name="Cohen L."/>
        </authorList>
    </citation>
    <scope>NUCLEOTIDE SEQUENCE</scope>
    <source>
        <strain evidence="8">CCMP645</strain>
    </source>
</reference>
<dbReference type="GO" id="GO:0000981">
    <property type="term" value="F:DNA-binding transcription factor activity, RNA polymerase II-specific"/>
    <property type="evidence" value="ECO:0007669"/>
    <property type="project" value="TreeGrafter"/>
</dbReference>
<dbReference type="SUPFAM" id="SSF55455">
    <property type="entry name" value="SRF-like"/>
    <property type="match status" value="1"/>
</dbReference>
<dbReference type="GO" id="GO:0005634">
    <property type="term" value="C:nucleus"/>
    <property type="evidence" value="ECO:0007669"/>
    <property type="project" value="UniProtKB-SubCell"/>
</dbReference>
<keyword evidence="3" id="KW-0238">DNA-binding</keyword>
<evidence type="ECO:0000256" key="4">
    <source>
        <dbReference type="ARBA" id="ARBA00023163"/>
    </source>
</evidence>
<dbReference type="EMBL" id="HBIZ01061737">
    <property type="protein sequence ID" value="CAE0785560.1"/>
    <property type="molecule type" value="Transcribed_RNA"/>
</dbReference>
<comment type="subcellular location">
    <subcellularLocation>
        <location evidence="1">Nucleus</location>
    </subcellularLocation>
</comment>
<keyword evidence="2" id="KW-0805">Transcription regulation</keyword>
<dbReference type="PANTHER" id="PTHR11945">
    <property type="entry name" value="MADS BOX PROTEIN"/>
    <property type="match status" value="1"/>
</dbReference>
<dbReference type="SMART" id="SM00432">
    <property type="entry name" value="MADS"/>
    <property type="match status" value="1"/>
</dbReference>
<evidence type="ECO:0000256" key="6">
    <source>
        <dbReference type="SAM" id="MobiDB-lite"/>
    </source>
</evidence>
<evidence type="ECO:0000256" key="5">
    <source>
        <dbReference type="ARBA" id="ARBA00023242"/>
    </source>
</evidence>
<protein>
    <recommendedName>
        <fullName evidence="7">MADS-box domain-containing protein</fullName>
    </recommendedName>
</protein>
<dbReference type="Gene3D" id="3.40.1810.10">
    <property type="entry name" value="Transcription factor, MADS-box"/>
    <property type="match status" value="1"/>
</dbReference>
<dbReference type="InterPro" id="IPR002100">
    <property type="entry name" value="TF_MADSbox"/>
</dbReference>